<dbReference type="PROSITE" id="PS01359">
    <property type="entry name" value="ZF_PHD_1"/>
    <property type="match status" value="1"/>
</dbReference>
<sequence length="1607" mass="179182">MSKEEDEEGIGTEDEIVEDDEEIRCICGFTDDDGNTIACDKCGVWQHMVCVGVDHRHVPDVYFCDACDPRELDVAGAVELQKRRRERKNRGKGRGGGNRKDGQEKCSPKKRKEGDKPDSRLEKQARNRIKVRAKPSSIANASPPEVRRRRKGRPTVTGTVGTPQSNRDGHLKADEDENDAPKPGTAYEAEYYSHSSKFGELSFPRFASTHIGTHIEHVWSDWRQSNEFKSRRESNTDLDTGALVPLSVDWLLDQIPVAVWDPLPPNPVSGVRRFALFATVDIPANTYVTDIKGALSGKENLEKAKGLDLLEVDNCVLAPPFVFAHPAHALRMGDQPLAVDAREWGERGGRYVRYWCGGDDAMSSKCNAHLRSVTVYEENDDETDEPLVEDGSGLTLNEKIMLAIFTTKRVGPAEEIVLGKGATGWIGYPCICEDLDACLVAKGVELHERIINGEPEETLLKGGRRRRKSGSRKGKNGQDFRSEDEIEEDREERVVPDIPATPDNQTHGGELDLFAASSSGKRLSREEKKLQDQLARIERMEREAQQKRMRQEKRARTKSGGTSVDEAEHPREAESLNRKRRRDNADETVVVSEPREMRQNEHSTGGALKRQKVSPDLPSPSPMPRRGGFKAWIFAQEEAREAKAKEQEVEADRATQAARDEIEQSFDEPATEEVTHEPDNMKRKLSESPPPLRVEGANNEGLNGSKRQKIEVSETSNGSVDTGAVSSSTALSKQAPDNEIAKGQTVSSTSSSPDTPATPAATPGVIRKVSLQEFMAKKRLMASSAPSTPSIPESTTGNSSVMQEYPFPKMDKSNEEAVSKSASVGTSLPEGKLDDTKSLTRQVTVEHMTVCEQRAVNSRKSDDVMTSDLSSSSASESRSDGQFPKFPTSGLASIFGVQKEVGMKALSVATEVSDKLDTGNSLEQRASNSSIAATAFAENPELEGSLERRATISESSERTRKREMTPPLPSSTPLIASTSSQGPHPAPRSPPQLQPPPAPSSLQSPAKSVNPPAYQPGMYSTYHPPSALPPPPPPYPSRRPSYPGYGGYSGYYAPDRGHPPLERMDRPPPPTERPPPPHMDGIAGGYSTRPPPHHYRRPGPPPRYSQAPREYYDRHAAHPGPKSGINSVGGPQSMLSGYDYDRERDPERERERLDWERGRERDWDRREWERDQNRSRDWERELWERERQRDVRNSKAPGREYEDNRIYDRERERERLPPPPPPPPLRKDRGGSLTPGGAWMDDGRMSSLHTSDGSREPTISPRSARPLPAPSPVPDSASRRRSSGFASPRESGIEKQADYAPLDNGRRYSLTKSVEGACIEADVSTPYDPEHPSDVDNLEDRRRTRSPRRRGSSLEGIKTKAESSSLNGQERGHDDWYGSSVVPNHDVRSRSGTPRARTPVSRHSRSRSRSRPRLRESESNANVSYTATLQSSIHSRTTSRSPSASRSQKDGSTPRSRSRTRTIGSGGSRDGSMEGTRKSERYDGEDRERNEQFSRPPSAGYRPPASTYRPEYRSSATYRSEYPPERSYRPDQEGGDREKERDRGRDPRERRYERDSTTPTVHSPSGYANASSRVPSKTWPAERVMSKQEFWERQGRSYRPDYGRRGE</sequence>
<feature type="compositionally biased region" description="Pro residues" evidence="5">
    <location>
        <begin position="1026"/>
        <end position="1037"/>
    </location>
</feature>
<feature type="compositionally biased region" description="Basic and acidic residues" evidence="5">
    <location>
        <begin position="637"/>
        <end position="662"/>
    </location>
</feature>
<dbReference type="GO" id="GO:0006325">
    <property type="term" value="P:chromatin organization"/>
    <property type="evidence" value="ECO:0007669"/>
    <property type="project" value="UniProtKB-KW"/>
</dbReference>
<accession>A0A0L0HSU9</accession>
<feature type="compositionally biased region" description="Low complexity" evidence="5">
    <location>
        <begin position="1435"/>
        <end position="1455"/>
    </location>
</feature>
<dbReference type="GO" id="GO:0070210">
    <property type="term" value="C:Rpd3L-Expanded complex"/>
    <property type="evidence" value="ECO:0007669"/>
    <property type="project" value="TreeGrafter"/>
</dbReference>
<dbReference type="GeneID" id="27685263"/>
<feature type="compositionally biased region" description="Polar residues" evidence="5">
    <location>
        <begin position="1124"/>
        <end position="1135"/>
    </location>
</feature>
<dbReference type="GO" id="GO:0006355">
    <property type="term" value="P:regulation of DNA-templated transcription"/>
    <property type="evidence" value="ECO:0007669"/>
    <property type="project" value="TreeGrafter"/>
</dbReference>
<feature type="region of interest" description="Disordered" evidence="5">
    <location>
        <begin position="78"/>
        <end position="185"/>
    </location>
</feature>
<keyword evidence="8" id="KW-1185">Reference proteome</keyword>
<feature type="compositionally biased region" description="Basic and acidic residues" evidence="5">
    <location>
        <begin position="1139"/>
        <end position="1216"/>
    </location>
</feature>
<evidence type="ECO:0000256" key="1">
    <source>
        <dbReference type="ARBA" id="ARBA00022723"/>
    </source>
</evidence>
<evidence type="ECO:0000256" key="3">
    <source>
        <dbReference type="ARBA" id="ARBA00022833"/>
    </source>
</evidence>
<feature type="compositionally biased region" description="Polar residues" evidence="5">
    <location>
        <begin position="784"/>
        <end position="802"/>
    </location>
</feature>
<proteinExistence type="predicted"/>
<feature type="compositionally biased region" description="Basic and acidic residues" evidence="5">
    <location>
        <begin position="1522"/>
        <end position="1556"/>
    </location>
</feature>
<protein>
    <recommendedName>
        <fullName evidence="6">Zinc finger PHD-type domain-containing protein</fullName>
    </recommendedName>
</protein>
<evidence type="ECO:0000259" key="6">
    <source>
        <dbReference type="SMART" id="SM00249"/>
    </source>
</evidence>
<feature type="domain" description="Zinc finger PHD-type" evidence="6">
    <location>
        <begin position="24"/>
        <end position="68"/>
    </location>
</feature>
<dbReference type="eggNOG" id="KOG1844">
    <property type="taxonomic scope" value="Eukaryota"/>
</dbReference>
<dbReference type="Proteomes" id="UP000053201">
    <property type="component" value="Unassembled WGS sequence"/>
</dbReference>
<evidence type="ECO:0000313" key="8">
    <source>
        <dbReference type="Proteomes" id="UP000053201"/>
    </source>
</evidence>
<evidence type="ECO:0000313" key="7">
    <source>
        <dbReference type="EMBL" id="KND04178.1"/>
    </source>
</evidence>
<feature type="region of interest" description="Disordered" evidence="5">
    <location>
        <begin position="780"/>
        <end position="840"/>
    </location>
</feature>
<feature type="region of interest" description="Disordered" evidence="5">
    <location>
        <begin position="852"/>
        <end position="889"/>
    </location>
</feature>
<dbReference type="SMART" id="SM00249">
    <property type="entry name" value="PHD"/>
    <property type="match status" value="1"/>
</dbReference>
<dbReference type="EMBL" id="KQ257451">
    <property type="protein sequence ID" value="KND04178.1"/>
    <property type="molecule type" value="Genomic_DNA"/>
</dbReference>
<feature type="compositionally biased region" description="Low complexity" evidence="5">
    <location>
        <begin position="154"/>
        <end position="163"/>
    </location>
</feature>
<name>A0A0L0HSU9_SPIPD</name>
<feature type="compositionally biased region" description="Basic residues" evidence="5">
    <location>
        <begin position="1400"/>
        <end position="1412"/>
    </location>
</feature>
<dbReference type="GO" id="GO:0034967">
    <property type="term" value="C:Set3 complex"/>
    <property type="evidence" value="ECO:0007669"/>
    <property type="project" value="TreeGrafter"/>
</dbReference>
<dbReference type="PANTHER" id="PTHR46462:SF3">
    <property type="entry name" value="UPSET, ISOFORM A"/>
    <property type="match status" value="1"/>
</dbReference>
<feature type="compositionally biased region" description="Basic and acidic residues" evidence="5">
    <location>
        <begin position="1471"/>
        <end position="1492"/>
    </location>
</feature>
<feature type="compositionally biased region" description="Basic and acidic residues" evidence="5">
    <location>
        <begin position="98"/>
        <end position="125"/>
    </location>
</feature>
<feature type="compositionally biased region" description="Low complexity" evidence="5">
    <location>
        <begin position="864"/>
        <end position="876"/>
    </location>
</feature>
<evidence type="ECO:0000256" key="5">
    <source>
        <dbReference type="SAM" id="MobiDB-lite"/>
    </source>
</evidence>
<keyword evidence="2" id="KW-0863">Zinc-finger</keyword>
<dbReference type="VEuPathDB" id="FungiDB:SPPG_01611"/>
<feature type="compositionally biased region" description="Basic and acidic residues" evidence="5">
    <location>
        <begin position="1328"/>
        <end position="1342"/>
    </location>
</feature>
<dbReference type="InterPro" id="IPR001965">
    <property type="entry name" value="Znf_PHD"/>
</dbReference>
<keyword evidence="4" id="KW-0156">Chromatin regulator</keyword>
<keyword evidence="1" id="KW-0479">Metal-binding</keyword>
<dbReference type="InterPro" id="IPR019786">
    <property type="entry name" value="Zinc_finger_PHD-type_CS"/>
</dbReference>
<dbReference type="CDD" id="cd15550">
    <property type="entry name" value="PHD_MLL5"/>
    <property type="match status" value="1"/>
</dbReference>
<dbReference type="PANTHER" id="PTHR46462">
    <property type="entry name" value="UPSET, ISOFORM A"/>
    <property type="match status" value="1"/>
</dbReference>
<evidence type="ECO:0000256" key="4">
    <source>
        <dbReference type="ARBA" id="ARBA00022853"/>
    </source>
</evidence>
<dbReference type="InterPro" id="IPR013083">
    <property type="entry name" value="Znf_RING/FYVE/PHD"/>
</dbReference>
<reference evidence="7 8" key="1">
    <citation type="submission" date="2009-08" db="EMBL/GenBank/DDBJ databases">
        <title>The Genome Sequence of Spizellomyces punctatus strain DAOM BR117.</title>
        <authorList>
            <consortium name="The Broad Institute Genome Sequencing Platform"/>
            <person name="Russ C."/>
            <person name="Cuomo C."/>
            <person name="Shea T."/>
            <person name="Young S.K."/>
            <person name="Zeng Q."/>
            <person name="Koehrsen M."/>
            <person name="Haas B."/>
            <person name="Borodovsky M."/>
            <person name="Guigo R."/>
            <person name="Alvarado L."/>
            <person name="Berlin A."/>
            <person name="Bochicchio J."/>
            <person name="Borenstein D."/>
            <person name="Chapman S."/>
            <person name="Chen Z."/>
            <person name="Engels R."/>
            <person name="Freedman E."/>
            <person name="Gellesch M."/>
            <person name="Goldberg J."/>
            <person name="Griggs A."/>
            <person name="Gujja S."/>
            <person name="Heiman D."/>
            <person name="Hepburn T."/>
            <person name="Howarth C."/>
            <person name="Jen D."/>
            <person name="Larson L."/>
            <person name="Lewis B."/>
            <person name="Mehta T."/>
            <person name="Park D."/>
            <person name="Pearson M."/>
            <person name="Roberts A."/>
            <person name="Saif S."/>
            <person name="Shenoy N."/>
            <person name="Sisk P."/>
            <person name="Stolte C."/>
            <person name="Sykes S."/>
            <person name="Thomson T."/>
            <person name="Walk T."/>
            <person name="White J."/>
            <person name="Yandava C."/>
            <person name="Burger G."/>
            <person name="Gray M.W."/>
            <person name="Holland P.W.H."/>
            <person name="King N."/>
            <person name="Lang F.B.F."/>
            <person name="Roger A.J."/>
            <person name="Ruiz-Trillo I."/>
            <person name="Lander E."/>
            <person name="Nusbaum C."/>
        </authorList>
    </citation>
    <scope>NUCLEOTIDE SEQUENCE [LARGE SCALE GENOMIC DNA]</scope>
    <source>
        <strain evidence="7 8">DAOM BR117</strain>
    </source>
</reference>
<feature type="compositionally biased region" description="Polar residues" evidence="5">
    <location>
        <begin position="971"/>
        <end position="982"/>
    </location>
</feature>
<feature type="compositionally biased region" description="Polar residues" evidence="5">
    <location>
        <begin position="918"/>
        <end position="932"/>
    </location>
</feature>
<feature type="region of interest" description="Disordered" evidence="5">
    <location>
        <begin position="461"/>
        <end position="511"/>
    </location>
</feature>
<dbReference type="RefSeq" id="XP_016612217.1">
    <property type="nucleotide sequence ID" value="XM_016749930.1"/>
</dbReference>
<dbReference type="SUPFAM" id="SSF57903">
    <property type="entry name" value="FYVE/PHD zinc finger"/>
    <property type="match status" value="1"/>
</dbReference>
<feature type="region of interest" description="Disordered" evidence="5">
    <location>
        <begin position="1320"/>
        <end position="1607"/>
    </location>
</feature>
<dbReference type="OrthoDB" id="79252at2759"/>
<feature type="compositionally biased region" description="Polar residues" evidence="5">
    <location>
        <begin position="1420"/>
        <end position="1434"/>
    </location>
</feature>
<feature type="compositionally biased region" description="Pro residues" evidence="5">
    <location>
        <begin position="984"/>
        <end position="999"/>
    </location>
</feature>
<gene>
    <name evidence="7" type="ORF">SPPG_01611</name>
</gene>
<feature type="compositionally biased region" description="Basic and acidic residues" evidence="5">
    <location>
        <begin position="1584"/>
        <end position="1607"/>
    </location>
</feature>
<dbReference type="InterPro" id="IPR011011">
    <property type="entry name" value="Znf_FYVE_PHD"/>
</dbReference>
<feature type="compositionally biased region" description="Basic residues" evidence="5">
    <location>
        <begin position="462"/>
        <end position="475"/>
    </location>
</feature>
<feature type="compositionally biased region" description="Basic and acidic residues" evidence="5">
    <location>
        <begin position="566"/>
        <end position="577"/>
    </location>
</feature>
<evidence type="ECO:0000256" key="2">
    <source>
        <dbReference type="ARBA" id="ARBA00022771"/>
    </source>
</evidence>
<organism evidence="7 8">
    <name type="scientific">Spizellomyces punctatus (strain DAOM BR117)</name>
    <dbReference type="NCBI Taxonomy" id="645134"/>
    <lineage>
        <taxon>Eukaryota</taxon>
        <taxon>Fungi</taxon>
        <taxon>Fungi incertae sedis</taxon>
        <taxon>Chytridiomycota</taxon>
        <taxon>Chytridiomycota incertae sedis</taxon>
        <taxon>Chytridiomycetes</taxon>
        <taxon>Spizellomycetales</taxon>
        <taxon>Spizellomycetaceae</taxon>
        <taxon>Spizellomyces</taxon>
    </lineage>
</organism>
<feature type="compositionally biased region" description="Low complexity" evidence="5">
    <location>
        <begin position="747"/>
        <end position="763"/>
    </location>
</feature>
<feature type="compositionally biased region" description="Basic and acidic residues" evidence="5">
    <location>
        <begin position="945"/>
        <end position="964"/>
    </location>
</feature>
<dbReference type="InParanoid" id="A0A0L0HSU9"/>
<feature type="compositionally biased region" description="Basic and acidic residues" evidence="5">
    <location>
        <begin position="1055"/>
        <end position="1066"/>
    </location>
</feature>
<dbReference type="Pfam" id="PF20826">
    <property type="entry name" value="PHD_5"/>
    <property type="match status" value="1"/>
</dbReference>
<feature type="compositionally biased region" description="Basic and acidic residues" evidence="5">
    <location>
        <begin position="809"/>
        <end position="818"/>
    </location>
</feature>
<feature type="compositionally biased region" description="Polar residues" evidence="5">
    <location>
        <begin position="713"/>
        <end position="732"/>
    </location>
</feature>
<feature type="compositionally biased region" description="Basic residues" evidence="5">
    <location>
        <begin position="547"/>
        <end position="557"/>
    </location>
</feature>
<dbReference type="GO" id="GO:0008270">
    <property type="term" value="F:zinc ion binding"/>
    <property type="evidence" value="ECO:0007669"/>
    <property type="project" value="UniProtKB-KW"/>
</dbReference>
<feature type="region of interest" description="Disordered" evidence="5">
    <location>
        <begin position="911"/>
        <end position="1305"/>
    </location>
</feature>
<feature type="compositionally biased region" description="Basic and acidic residues" evidence="5">
    <location>
        <begin position="673"/>
        <end position="686"/>
    </location>
</feature>
<dbReference type="STRING" id="645134.A0A0L0HSU9"/>
<feature type="compositionally biased region" description="Polar residues" evidence="5">
    <location>
        <begin position="1557"/>
        <end position="1575"/>
    </location>
</feature>
<keyword evidence="3" id="KW-0862">Zinc</keyword>
<feature type="region of interest" description="Disordered" evidence="5">
    <location>
        <begin position="542"/>
        <end position="767"/>
    </location>
</feature>
<dbReference type="OMA" id="NAESYME"/>
<feature type="compositionally biased region" description="Basic residues" evidence="5">
    <location>
        <begin position="82"/>
        <end position="93"/>
    </location>
</feature>
<dbReference type="Gene3D" id="3.30.40.10">
    <property type="entry name" value="Zinc/RING finger domain, C3HC4 (zinc finger)"/>
    <property type="match status" value="1"/>
</dbReference>
<feature type="compositionally biased region" description="Pro residues" evidence="5">
    <location>
        <begin position="1067"/>
        <end position="1078"/>
    </location>
</feature>